<sequence length="130" mass="13606">MHGTALYFLASAACYAVVGMTGGIVMSATGDFSLAPVHAHLNLVGWVTMAIFGIYYHLVPEAAETTLARVHFWTSTAGLWLLVPGIVMAVRGSDETLAKVGSVLTVAGMLIFVATVLRGRTARASALPAE</sequence>
<dbReference type="RefSeq" id="WP_076979463.1">
    <property type="nucleotide sequence ID" value="NZ_CP019124.1"/>
</dbReference>
<keyword evidence="2" id="KW-1185">Reference proteome</keyword>
<evidence type="ECO:0000313" key="1">
    <source>
        <dbReference type="EMBL" id="APX89440.1"/>
    </source>
</evidence>
<dbReference type="Proteomes" id="UP000187266">
    <property type="component" value="Chromosome"/>
</dbReference>
<protein>
    <submittedName>
        <fullName evidence="1">Uncharacterized protein</fullName>
    </submittedName>
</protein>
<proteinExistence type="predicted"/>
<name>A0A1U7DHG9_9RHOB</name>
<gene>
    <name evidence="1" type="ORF">BV394_06690</name>
</gene>
<accession>A0A1U7DHG9</accession>
<dbReference type="AlphaFoldDB" id="A0A1U7DHG9"/>
<evidence type="ECO:0000313" key="2">
    <source>
        <dbReference type="Proteomes" id="UP000187266"/>
    </source>
</evidence>
<dbReference type="OrthoDB" id="9808748at2"/>
<dbReference type="Gene3D" id="1.20.210.10">
    <property type="entry name" value="Cytochrome c oxidase-like, subunit I domain"/>
    <property type="match status" value="1"/>
</dbReference>
<accession>A0A2M9DDQ1</accession>
<reference evidence="1 2" key="1">
    <citation type="submission" date="2017-01" db="EMBL/GenBank/DDBJ databases">
        <title>Genomic analysis of Xuhuaishuia manganoxidans DY6-4.</title>
        <authorList>
            <person name="Wang X."/>
        </authorList>
    </citation>
    <scope>NUCLEOTIDE SEQUENCE [LARGE SCALE GENOMIC DNA]</scope>
    <source>
        <strain evidence="1 2">DY6-4</strain>
    </source>
</reference>
<dbReference type="STRING" id="1267768.BV394_06690"/>
<dbReference type="SUPFAM" id="SSF81442">
    <property type="entry name" value="Cytochrome c oxidase subunit I-like"/>
    <property type="match status" value="1"/>
</dbReference>
<organism evidence="1 2">
    <name type="scientific">Brevirhabdus pacifica</name>
    <dbReference type="NCBI Taxonomy" id="1267768"/>
    <lineage>
        <taxon>Bacteria</taxon>
        <taxon>Pseudomonadati</taxon>
        <taxon>Pseudomonadota</taxon>
        <taxon>Alphaproteobacteria</taxon>
        <taxon>Rhodobacterales</taxon>
        <taxon>Paracoccaceae</taxon>
        <taxon>Brevirhabdus</taxon>
    </lineage>
</organism>
<dbReference type="InterPro" id="IPR036927">
    <property type="entry name" value="Cyt_c_oxase-like_su1_sf"/>
</dbReference>
<dbReference type="EMBL" id="CP019124">
    <property type="protein sequence ID" value="APX89440.1"/>
    <property type="molecule type" value="Genomic_DNA"/>
</dbReference>